<dbReference type="AlphaFoldDB" id="A0A090SDC7"/>
<reference evidence="2 3" key="2">
    <citation type="submission" date="2014-09" db="EMBL/GenBank/DDBJ databases">
        <authorList>
            <consortium name="NBRP consortium"/>
            <person name="Sawabe T."/>
            <person name="Meirelles P."/>
            <person name="Nakanishi M."/>
            <person name="Sayaka M."/>
            <person name="Hattori M."/>
            <person name="Ohkuma M."/>
        </authorList>
    </citation>
    <scope>NUCLEOTIDE SEQUENCE [LARGE SCALE GENOMIC DNA]</scope>
    <source>
        <strain evidence="3">JCM19235</strain>
    </source>
</reference>
<dbReference type="EMBL" id="BBMR01000001">
    <property type="protein sequence ID" value="GAL17507.1"/>
    <property type="molecule type" value="Genomic_DNA"/>
</dbReference>
<organism evidence="2 3">
    <name type="scientific">Vibrio maritimus</name>
    <dbReference type="NCBI Taxonomy" id="990268"/>
    <lineage>
        <taxon>Bacteria</taxon>
        <taxon>Pseudomonadati</taxon>
        <taxon>Pseudomonadota</taxon>
        <taxon>Gammaproteobacteria</taxon>
        <taxon>Vibrionales</taxon>
        <taxon>Vibrionaceae</taxon>
        <taxon>Vibrio</taxon>
    </lineage>
</organism>
<evidence type="ECO:0008006" key="4">
    <source>
        <dbReference type="Google" id="ProtNLM"/>
    </source>
</evidence>
<evidence type="ECO:0000256" key="1">
    <source>
        <dbReference type="SAM" id="SignalP"/>
    </source>
</evidence>
<keyword evidence="3" id="KW-1185">Reference proteome</keyword>
<proteinExistence type="predicted"/>
<name>A0A090SDC7_9VIBR</name>
<gene>
    <name evidence="2" type="ORF">JCM19235_6056</name>
</gene>
<evidence type="ECO:0000313" key="2">
    <source>
        <dbReference type="EMBL" id="GAL17507.1"/>
    </source>
</evidence>
<reference evidence="2 3" key="1">
    <citation type="submission" date="2014-09" db="EMBL/GenBank/DDBJ databases">
        <title>Vibrio maritimus JCM 19235. (C45) whole genome shotgun sequence.</title>
        <authorList>
            <person name="Sawabe T."/>
            <person name="Meirelles P."/>
            <person name="Nakanishi M."/>
            <person name="Sayaka M."/>
            <person name="Hattori M."/>
            <person name="Ohkuma M."/>
        </authorList>
    </citation>
    <scope>NUCLEOTIDE SEQUENCE [LARGE SCALE GENOMIC DNA]</scope>
    <source>
        <strain evidence="3">JCM19235</strain>
    </source>
</reference>
<feature type="chain" id="PRO_5001864431" description="Glycine zipper domain-containing protein" evidence="1">
    <location>
        <begin position="21"/>
        <end position="118"/>
    </location>
</feature>
<evidence type="ECO:0000313" key="3">
    <source>
        <dbReference type="Proteomes" id="UP000029228"/>
    </source>
</evidence>
<feature type="signal peptide" evidence="1">
    <location>
        <begin position="1"/>
        <end position="20"/>
    </location>
</feature>
<sequence length="118" mass="12704">MKTLFVTLVAASVFSTQAYASVEDCYATPITSAVDGAIVGGVMGAMAGDAKKGALIGAGAGVIDGEFARGECAHAVDRAEYEYEVEAEYEYEAEYEAEVEYEVESHYELETQSMDDMW</sequence>
<accession>A0A090SDC7</accession>
<comment type="caution">
    <text evidence="2">The sequence shown here is derived from an EMBL/GenBank/DDBJ whole genome shotgun (WGS) entry which is preliminary data.</text>
</comment>
<keyword evidence="1" id="KW-0732">Signal</keyword>
<dbReference type="Proteomes" id="UP000029228">
    <property type="component" value="Unassembled WGS sequence"/>
</dbReference>
<protein>
    <recommendedName>
        <fullName evidence="4">Glycine zipper domain-containing protein</fullName>
    </recommendedName>
</protein>